<evidence type="ECO:0000313" key="8">
    <source>
        <dbReference type="EMBL" id="JAP04837.1"/>
    </source>
</evidence>
<dbReference type="PANTHER" id="PTHR15925:SF2">
    <property type="entry name" value="SMALL RIBOSOMAL SUBUNIT PROTEIN MS23"/>
    <property type="match status" value="1"/>
</dbReference>
<evidence type="ECO:0000256" key="1">
    <source>
        <dbReference type="ARBA" id="ARBA00004173"/>
    </source>
</evidence>
<dbReference type="GO" id="GO:0005840">
    <property type="term" value="C:ribosome"/>
    <property type="evidence" value="ECO:0007669"/>
    <property type="project" value="UniProtKB-KW"/>
</dbReference>
<evidence type="ECO:0000256" key="6">
    <source>
        <dbReference type="ARBA" id="ARBA00035137"/>
    </source>
</evidence>
<evidence type="ECO:0000256" key="4">
    <source>
        <dbReference type="ARBA" id="ARBA00023128"/>
    </source>
</evidence>
<keyword evidence="3 8" id="KW-0689">Ribosomal protein</keyword>
<accession>A0A0V0GBW3</accession>
<name>A0A0V0GBW3_TRIDM</name>
<reference evidence="8" key="1">
    <citation type="journal article" date="2018" name="J. Proteomics">
        <title>Exploring the molecular complexity of Triatoma dimidiata sialome.</title>
        <authorList>
            <person name="Santiago P.B."/>
            <person name="de Araujo C.N."/>
            <person name="Charneau S."/>
            <person name="Bastos I.M.D."/>
            <person name="Assumpcao T.C.F."/>
            <person name="Queiroz R.M.L."/>
            <person name="Praca Y.R."/>
            <person name="Cordeiro T.M."/>
            <person name="Garcia C.H.S."/>
            <person name="da Silva I.G."/>
            <person name="Raiol T."/>
            <person name="Motta F.N."/>
            <person name="de Araujo Oliveira J.V."/>
            <person name="de Sousa M.V."/>
            <person name="Ribeiro J.M.C."/>
            <person name="de Santana J.M."/>
        </authorList>
    </citation>
    <scope>NUCLEOTIDE SEQUENCE</scope>
    <source>
        <strain evidence="8">Santander</strain>
        <tissue evidence="8">Salivary glands</tissue>
    </source>
</reference>
<dbReference type="AlphaFoldDB" id="A0A0V0GBW3"/>
<dbReference type="GO" id="GO:0005739">
    <property type="term" value="C:mitochondrion"/>
    <property type="evidence" value="ECO:0007669"/>
    <property type="project" value="InterPro"/>
</dbReference>
<dbReference type="PANTHER" id="PTHR15925">
    <property type="entry name" value="MITOCHONDRIAL RIBOSOMAL PROTEIN S23"/>
    <property type="match status" value="1"/>
</dbReference>
<keyword evidence="4" id="KW-0496">Mitochondrion</keyword>
<dbReference type="CDD" id="cd23701">
    <property type="entry name" value="At1g26750"/>
    <property type="match status" value="1"/>
</dbReference>
<keyword evidence="5" id="KW-0687">Ribonucleoprotein</keyword>
<dbReference type="InterPro" id="IPR023611">
    <property type="entry name" value="mS23_dom_met"/>
</dbReference>
<dbReference type="EMBL" id="GECL01001287">
    <property type="protein sequence ID" value="JAP04837.1"/>
    <property type="molecule type" value="Transcribed_RNA"/>
</dbReference>
<dbReference type="GO" id="GO:0003735">
    <property type="term" value="F:structural constituent of ribosome"/>
    <property type="evidence" value="ECO:0007669"/>
    <property type="project" value="InterPro"/>
</dbReference>
<dbReference type="InterPro" id="IPR019520">
    <property type="entry name" value="Ribosomal_mS23_met"/>
</dbReference>
<evidence type="ECO:0000259" key="7">
    <source>
        <dbReference type="Pfam" id="PF10484"/>
    </source>
</evidence>
<dbReference type="GO" id="GO:0006412">
    <property type="term" value="P:translation"/>
    <property type="evidence" value="ECO:0007669"/>
    <property type="project" value="InterPro"/>
</dbReference>
<evidence type="ECO:0000256" key="2">
    <source>
        <dbReference type="ARBA" id="ARBA00009864"/>
    </source>
</evidence>
<evidence type="ECO:0000256" key="5">
    <source>
        <dbReference type="ARBA" id="ARBA00023274"/>
    </source>
</evidence>
<sequence>MAHSRLEKIGTIYTRITGLIKSGAMKLEERPLWYEVYQAYPPQQEPRFDRPVVETTIKPIFYPEDVVRAKFYKKMNYLPSVNLCNRKDHTLSQKCINLCLQIQKEKGISLDDAFDEAFDKLKVELSEGVQSESKEADSSVIKPLDIPSILKDT</sequence>
<comment type="subcellular location">
    <subcellularLocation>
        <location evidence="1">Mitochondrion</location>
    </subcellularLocation>
</comment>
<protein>
    <recommendedName>
        <fullName evidence="6">Small ribosomal subunit protein mS23</fullName>
    </recommendedName>
</protein>
<feature type="domain" description="Small ribosomal subunit protein mS23 conserved" evidence="7">
    <location>
        <begin position="2"/>
        <end position="123"/>
    </location>
</feature>
<evidence type="ECO:0000256" key="3">
    <source>
        <dbReference type="ARBA" id="ARBA00022980"/>
    </source>
</evidence>
<dbReference type="Pfam" id="PF10484">
    <property type="entry name" value="MRP-S23"/>
    <property type="match status" value="1"/>
</dbReference>
<comment type="similarity">
    <text evidence="2">Belongs to the mitochondrion-specific ribosomal protein mS23 family.</text>
</comment>
<proteinExistence type="inferred from homology"/>
<organism evidence="8">
    <name type="scientific">Triatoma dimidiata</name>
    <name type="common">Kissing bug</name>
    <name type="synonym">Meccus dimidiatus</name>
    <dbReference type="NCBI Taxonomy" id="72491"/>
    <lineage>
        <taxon>Eukaryota</taxon>
        <taxon>Metazoa</taxon>
        <taxon>Ecdysozoa</taxon>
        <taxon>Arthropoda</taxon>
        <taxon>Hexapoda</taxon>
        <taxon>Insecta</taxon>
        <taxon>Pterygota</taxon>
        <taxon>Neoptera</taxon>
        <taxon>Paraneoptera</taxon>
        <taxon>Hemiptera</taxon>
        <taxon>Heteroptera</taxon>
        <taxon>Panheteroptera</taxon>
        <taxon>Cimicomorpha</taxon>
        <taxon>Reduviidae</taxon>
        <taxon>Triatominae</taxon>
        <taxon>Triatoma</taxon>
    </lineage>
</organism>
<dbReference type="InterPro" id="IPR059242">
    <property type="entry name" value="mS23_dom"/>
</dbReference>